<evidence type="ECO:0000313" key="3">
    <source>
        <dbReference type="EMBL" id="RKQ70929.1"/>
    </source>
</evidence>
<dbReference type="RefSeq" id="WP_121098746.1">
    <property type="nucleotide sequence ID" value="NZ_RBII01000001.1"/>
</dbReference>
<organism evidence="3 4">
    <name type="scientific">Litorimonas taeanensis</name>
    <dbReference type="NCBI Taxonomy" id="568099"/>
    <lineage>
        <taxon>Bacteria</taxon>
        <taxon>Pseudomonadati</taxon>
        <taxon>Pseudomonadota</taxon>
        <taxon>Alphaproteobacteria</taxon>
        <taxon>Maricaulales</taxon>
        <taxon>Robiginitomaculaceae</taxon>
    </lineage>
</organism>
<dbReference type="InterPro" id="IPR011234">
    <property type="entry name" value="Fumarylacetoacetase-like_C"/>
</dbReference>
<keyword evidence="3" id="KW-0670">Pyruvate</keyword>
<accession>A0A420WJ14</accession>
<dbReference type="SUPFAM" id="SSF56529">
    <property type="entry name" value="FAH"/>
    <property type="match status" value="1"/>
</dbReference>
<dbReference type="Gene3D" id="3.90.850.10">
    <property type="entry name" value="Fumarylacetoacetase-like, C-terminal domain"/>
    <property type="match status" value="1"/>
</dbReference>
<keyword evidence="3" id="KW-0378">Hydrolase</keyword>
<keyword evidence="4" id="KW-1185">Reference proteome</keyword>
<gene>
    <name evidence="3" type="ORF">DES40_0234</name>
</gene>
<reference evidence="3 4" key="1">
    <citation type="submission" date="2018-10" db="EMBL/GenBank/DDBJ databases">
        <title>Genomic Encyclopedia of Type Strains, Phase IV (KMG-IV): sequencing the most valuable type-strain genomes for metagenomic binning, comparative biology and taxonomic classification.</title>
        <authorList>
            <person name="Goeker M."/>
        </authorList>
    </citation>
    <scope>NUCLEOTIDE SEQUENCE [LARGE SCALE GENOMIC DNA]</scope>
    <source>
        <strain evidence="3 4">DSM 22008</strain>
    </source>
</reference>
<evidence type="ECO:0000256" key="1">
    <source>
        <dbReference type="ARBA" id="ARBA00022723"/>
    </source>
</evidence>
<evidence type="ECO:0000259" key="2">
    <source>
        <dbReference type="Pfam" id="PF01557"/>
    </source>
</evidence>
<dbReference type="Pfam" id="PF01557">
    <property type="entry name" value="FAA_hydrolase"/>
    <property type="match status" value="1"/>
</dbReference>
<dbReference type="Proteomes" id="UP000282211">
    <property type="component" value="Unassembled WGS sequence"/>
</dbReference>
<dbReference type="PANTHER" id="PTHR11820:SF90">
    <property type="entry name" value="FLUTATHIONE S-TRANSFERASE"/>
    <property type="match status" value="1"/>
</dbReference>
<comment type="caution">
    <text evidence="3">The sequence shown here is derived from an EMBL/GenBank/DDBJ whole genome shotgun (WGS) entry which is preliminary data.</text>
</comment>
<evidence type="ECO:0000313" key="4">
    <source>
        <dbReference type="Proteomes" id="UP000282211"/>
    </source>
</evidence>
<name>A0A420WJ14_9PROT</name>
<dbReference type="PANTHER" id="PTHR11820">
    <property type="entry name" value="ACYLPYRUVASE"/>
    <property type="match status" value="1"/>
</dbReference>
<dbReference type="OrthoDB" id="5197601at2"/>
<sequence length="227" mass="24660">MTDYAFPPAKPVSLPILGQTERFPVRRIYCVGKNYLDHVSEMGGDVEAAKSGRSEPVFFTKAAETLVESGVDIPYPPNTENLHHEVELVVAMGPSDDGDVEIFAYGVGIDMTRRDLQASAKTKGGPWDRAKNFSHSAPCSELTLAKDVDLTKAHIVLRKNGDIVQQAALSDMIWNIDEIIAHLKSDMDLKAGDLIYTGTPSGVGPVTRGDELSGGAEGLERITVRFF</sequence>
<dbReference type="GO" id="GO:0046872">
    <property type="term" value="F:metal ion binding"/>
    <property type="evidence" value="ECO:0007669"/>
    <property type="project" value="UniProtKB-KW"/>
</dbReference>
<dbReference type="InterPro" id="IPR036663">
    <property type="entry name" value="Fumarylacetoacetase_C_sf"/>
</dbReference>
<feature type="domain" description="Fumarylacetoacetase-like C-terminal" evidence="2">
    <location>
        <begin position="28"/>
        <end position="221"/>
    </location>
</feature>
<dbReference type="AlphaFoldDB" id="A0A420WJ14"/>
<protein>
    <submittedName>
        <fullName evidence="3">Fumarylpyruvate hydrolase</fullName>
    </submittedName>
</protein>
<dbReference type="FunCoup" id="A0A420WJ14">
    <property type="interactions" value="361"/>
</dbReference>
<dbReference type="GO" id="GO:0018773">
    <property type="term" value="F:acetylpyruvate hydrolase activity"/>
    <property type="evidence" value="ECO:0007669"/>
    <property type="project" value="TreeGrafter"/>
</dbReference>
<proteinExistence type="predicted"/>
<dbReference type="EMBL" id="RBII01000001">
    <property type="protein sequence ID" value="RKQ70929.1"/>
    <property type="molecule type" value="Genomic_DNA"/>
</dbReference>
<keyword evidence="1" id="KW-0479">Metal-binding</keyword>
<dbReference type="InParanoid" id="A0A420WJ14"/>